<feature type="compositionally biased region" description="Low complexity" evidence="5">
    <location>
        <begin position="127"/>
        <end position="139"/>
    </location>
</feature>
<feature type="disulfide bond" evidence="4">
    <location>
        <begin position="256"/>
        <end position="438"/>
    </location>
</feature>
<comment type="subcellular location">
    <subcellularLocation>
        <location evidence="1">Secreted</location>
    </subcellularLocation>
</comment>
<name>A0A0N4U797_DRAME</name>
<accession>A0A0N4U797</accession>
<feature type="compositionally biased region" description="Pro residues" evidence="5">
    <location>
        <begin position="117"/>
        <end position="126"/>
    </location>
</feature>
<dbReference type="EMBL" id="UYYG01000001">
    <property type="protein sequence ID" value="VDN50107.1"/>
    <property type="molecule type" value="Genomic_DNA"/>
</dbReference>
<keyword evidence="4" id="KW-1015">Disulfide bond</keyword>
<dbReference type="STRING" id="318479.A0A0N4U797"/>
<keyword evidence="6" id="KW-1133">Transmembrane helix</keyword>
<gene>
    <name evidence="8" type="ORF">DME_LOCUS80</name>
</gene>
<protein>
    <submittedName>
        <fullName evidence="11">Olfactomedin-like domain-containing protein</fullName>
    </submittedName>
</protein>
<evidence type="ECO:0000313" key="8">
    <source>
        <dbReference type="EMBL" id="VDN50107.1"/>
    </source>
</evidence>
<evidence type="ECO:0000313" key="11">
    <source>
        <dbReference type="WBParaSite" id="DME_0000285101-mRNA-1"/>
    </source>
</evidence>
<evidence type="ECO:0000313" key="9">
    <source>
        <dbReference type="Proteomes" id="UP000038040"/>
    </source>
</evidence>
<keyword evidence="2" id="KW-0964">Secreted</keyword>
<dbReference type="Proteomes" id="UP000038040">
    <property type="component" value="Unplaced"/>
</dbReference>
<feature type="transmembrane region" description="Helical" evidence="6">
    <location>
        <begin position="21"/>
        <end position="41"/>
    </location>
</feature>
<evidence type="ECO:0000256" key="5">
    <source>
        <dbReference type="SAM" id="MobiDB-lite"/>
    </source>
</evidence>
<evidence type="ECO:0000259" key="7">
    <source>
        <dbReference type="PROSITE" id="PS51132"/>
    </source>
</evidence>
<sequence length="511" mass="58727">MELQAVLGDEIEIKKVRKIEIFQVIIFIITIIAFLDIHYRISNKSIDCNKLLTNNSEIRQRRSIAIRPIRPKTINDSKNDIWMESLSKIEMNELLDKCLSIHQYCTDESDSRGPSGPLGPPGPPGNPGQTGPPGRVGPMGLPGPPGPRGPPGFPGKPGICPKCPVAEGYEVKREECPKIEPMKCPASVTLDGKGAPRVVEQPLPYFIETMLRNYTDIAIEAEECFRACLTNITISKELPITTSTEIPYIEGVTAHCYLSSVDKPVFHAHSNTYYGSWMRDAYPRTGQDMLKRWVTKHFQGNIVEEYLDEGDMRRQRIHRTYKLPFLYDGTNNVFFNGSFYYHRAGTPKIAKYEIFSKRYNEVLIDERAAHKGNKYLFNLSMNYFDLCVDENALWVLFHYENVNYLSVAKLDINNLTIYETWNLTLINHTEVSNGFVVCGVLYLVSNSFELKSDISIAYDFYRDKYRKPNIKWVNLYRNANMVSYNPYDKRIYVYDHGYLLTLPARITWRAK</sequence>
<feature type="compositionally biased region" description="Pro residues" evidence="5">
    <location>
        <begin position="141"/>
        <end position="153"/>
    </location>
</feature>
<dbReference type="GO" id="GO:0007165">
    <property type="term" value="P:signal transduction"/>
    <property type="evidence" value="ECO:0007669"/>
    <property type="project" value="TreeGrafter"/>
</dbReference>
<dbReference type="InterPro" id="IPR008160">
    <property type="entry name" value="Collagen"/>
</dbReference>
<feature type="region of interest" description="Disordered" evidence="5">
    <location>
        <begin position="106"/>
        <end position="153"/>
    </location>
</feature>
<dbReference type="SMART" id="SM00284">
    <property type="entry name" value="OLF"/>
    <property type="match status" value="1"/>
</dbReference>
<evidence type="ECO:0000256" key="4">
    <source>
        <dbReference type="PROSITE-ProRule" id="PRU00446"/>
    </source>
</evidence>
<evidence type="ECO:0000256" key="6">
    <source>
        <dbReference type="SAM" id="Phobius"/>
    </source>
</evidence>
<dbReference type="Pfam" id="PF01391">
    <property type="entry name" value="Collagen"/>
    <property type="match status" value="1"/>
</dbReference>
<evidence type="ECO:0000256" key="1">
    <source>
        <dbReference type="ARBA" id="ARBA00004613"/>
    </source>
</evidence>
<dbReference type="GO" id="GO:0005615">
    <property type="term" value="C:extracellular space"/>
    <property type="evidence" value="ECO:0007669"/>
    <property type="project" value="TreeGrafter"/>
</dbReference>
<keyword evidence="10" id="KW-1185">Reference proteome</keyword>
<dbReference type="PROSITE" id="PS51132">
    <property type="entry name" value="OLF"/>
    <property type="match status" value="1"/>
</dbReference>
<dbReference type="OrthoDB" id="8626508at2759"/>
<keyword evidence="6" id="KW-0812">Transmembrane</keyword>
<evidence type="ECO:0000256" key="3">
    <source>
        <dbReference type="ARBA" id="ARBA00022737"/>
    </source>
</evidence>
<dbReference type="Proteomes" id="UP000274756">
    <property type="component" value="Unassembled WGS sequence"/>
</dbReference>
<evidence type="ECO:0000313" key="10">
    <source>
        <dbReference type="Proteomes" id="UP000274756"/>
    </source>
</evidence>
<dbReference type="Pfam" id="PF02191">
    <property type="entry name" value="OLF"/>
    <property type="match status" value="1"/>
</dbReference>
<dbReference type="WBParaSite" id="DME_0000285101-mRNA-1">
    <property type="protein sequence ID" value="DME_0000285101-mRNA-1"/>
    <property type="gene ID" value="DME_0000285101"/>
</dbReference>
<organism evidence="9 11">
    <name type="scientific">Dracunculus medinensis</name>
    <name type="common">Guinea worm</name>
    <dbReference type="NCBI Taxonomy" id="318479"/>
    <lineage>
        <taxon>Eukaryota</taxon>
        <taxon>Metazoa</taxon>
        <taxon>Ecdysozoa</taxon>
        <taxon>Nematoda</taxon>
        <taxon>Chromadorea</taxon>
        <taxon>Rhabditida</taxon>
        <taxon>Spirurina</taxon>
        <taxon>Dracunculoidea</taxon>
        <taxon>Dracunculidae</taxon>
        <taxon>Dracunculus</taxon>
    </lineage>
</organism>
<reference evidence="11" key="1">
    <citation type="submission" date="2017-02" db="UniProtKB">
        <authorList>
            <consortium name="WormBaseParasite"/>
        </authorList>
    </citation>
    <scope>IDENTIFICATION</scope>
</reference>
<dbReference type="InterPro" id="IPR003112">
    <property type="entry name" value="Olfac-like_dom"/>
</dbReference>
<reference evidence="8 10" key="2">
    <citation type="submission" date="2018-11" db="EMBL/GenBank/DDBJ databases">
        <authorList>
            <consortium name="Pathogen Informatics"/>
        </authorList>
    </citation>
    <scope>NUCLEOTIDE SEQUENCE [LARGE SCALE GENOMIC DNA]</scope>
</reference>
<dbReference type="PANTHER" id="PTHR23192:SF85">
    <property type="entry name" value="GLIOMEDIN"/>
    <property type="match status" value="1"/>
</dbReference>
<dbReference type="PANTHER" id="PTHR23192">
    <property type="entry name" value="OLFACTOMEDIN-RELATED"/>
    <property type="match status" value="1"/>
</dbReference>
<dbReference type="InterPro" id="IPR050605">
    <property type="entry name" value="Olfactomedin-like_domain"/>
</dbReference>
<keyword evidence="6" id="KW-0472">Membrane</keyword>
<feature type="domain" description="Olfactomedin-like" evidence="7">
    <location>
        <begin position="255"/>
        <end position="508"/>
    </location>
</feature>
<dbReference type="AlphaFoldDB" id="A0A0N4U797"/>
<proteinExistence type="predicted"/>
<evidence type="ECO:0000256" key="2">
    <source>
        <dbReference type="ARBA" id="ARBA00022525"/>
    </source>
</evidence>
<keyword evidence="3" id="KW-0677">Repeat</keyword>